<evidence type="ECO:0000313" key="1">
    <source>
        <dbReference type="EMBL" id="CBI02576.1"/>
    </source>
</evidence>
<organism evidence="1">
    <name type="scientific">mine drainage metagenome</name>
    <dbReference type="NCBI Taxonomy" id="410659"/>
    <lineage>
        <taxon>unclassified sequences</taxon>
        <taxon>metagenomes</taxon>
        <taxon>ecological metagenomes</taxon>
    </lineage>
</organism>
<protein>
    <submittedName>
        <fullName evidence="1">Uncharacterized protein</fullName>
    </submittedName>
</protein>
<accession>E6Q5V5</accession>
<dbReference type="EMBL" id="CABO01000039">
    <property type="protein sequence ID" value="CBI02576.1"/>
    <property type="molecule type" value="Genomic_DNA"/>
</dbReference>
<proteinExistence type="predicted"/>
<dbReference type="AlphaFoldDB" id="E6Q5V5"/>
<reference evidence="1" key="1">
    <citation type="submission" date="2009-10" db="EMBL/GenBank/DDBJ databases">
        <title>Diversity of trophic interactions inside an arsenic-rich microbial ecosystem.</title>
        <authorList>
            <person name="Bertin P.N."/>
            <person name="Heinrich-Salmeron A."/>
            <person name="Pelletier E."/>
            <person name="Goulhen-Chollet F."/>
            <person name="Arsene-Ploetze F."/>
            <person name="Gallien S."/>
            <person name="Calteau A."/>
            <person name="Vallenet D."/>
            <person name="Casiot C."/>
            <person name="Chane-Woon-Ming B."/>
            <person name="Giloteaux L."/>
            <person name="Barakat M."/>
            <person name="Bonnefoy V."/>
            <person name="Bruneel O."/>
            <person name="Chandler M."/>
            <person name="Cleiss J."/>
            <person name="Duran R."/>
            <person name="Elbaz-Poulichet F."/>
            <person name="Fonknechten N."/>
            <person name="Lauga B."/>
            <person name="Mornico D."/>
            <person name="Ortet P."/>
            <person name="Schaeffer C."/>
            <person name="Siguier P."/>
            <person name="Alexander Thil Smith A."/>
            <person name="Van Dorsselaer A."/>
            <person name="Weissenbach J."/>
            <person name="Medigue C."/>
            <person name="Le Paslier D."/>
        </authorList>
    </citation>
    <scope>NUCLEOTIDE SEQUENCE</scope>
</reference>
<comment type="caution">
    <text evidence="1">The sequence shown here is derived from an EMBL/GenBank/DDBJ whole genome shotgun (WGS) entry which is preliminary data.</text>
</comment>
<sequence>MKFGADLEIIPARYARGSERQTIVRRANARAYTVSELAERAGIRYRVTGGPKSRVVLWNGPGNARTIDDAGQTIFAIDHTTLPQRGAERFFRILEILAYGCFDYGARESLCGRGFFVYPVTPEHGRAWLAEIGRRGGRARSDAKVAASRANGTRRRAE</sequence>
<name>E6Q5V5_9ZZZZ</name>
<gene>
    <name evidence="1" type="ORF">CARN4_2424</name>
</gene>